<evidence type="ECO:0000313" key="2">
    <source>
        <dbReference type="EMBL" id="SEF42159.1"/>
    </source>
</evidence>
<dbReference type="GO" id="GO:0016831">
    <property type="term" value="F:carboxy-lyase activity"/>
    <property type="evidence" value="ECO:0007669"/>
    <property type="project" value="InterPro"/>
</dbReference>
<dbReference type="InterPro" id="IPR016040">
    <property type="entry name" value="NAD(P)-bd_dom"/>
</dbReference>
<accession>A0A1H5RUZ8</accession>
<organism evidence="2 3">
    <name type="scientific">Algoriphagus boritolerans DSM 17298 = JCM 18970</name>
    <dbReference type="NCBI Taxonomy" id="1120964"/>
    <lineage>
        <taxon>Bacteria</taxon>
        <taxon>Pseudomonadati</taxon>
        <taxon>Bacteroidota</taxon>
        <taxon>Cytophagia</taxon>
        <taxon>Cytophagales</taxon>
        <taxon>Cyclobacteriaceae</taxon>
        <taxon>Algoriphagus</taxon>
    </lineage>
</organism>
<dbReference type="InterPro" id="IPR036291">
    <property type="entry name" value="NAD(P)-bd_dom_sf"/>
</dbReference>
<proteinExistence type="predicted"/>
<reference evidence="3" key="1">
    <citation type="submission" date="2016-10" db="EMBL/GenBank/DDBJ databases">
        <authorList>
            <person name="Varghese N."/>
            <person name="Submissions S."/>
        </authorList>
    </citation>
    <scope>NUCLEOTIDE SEQUENCE [LARGE SCALE GENOMIC DNA]</scope>
    <source>
        <strain evidence="3">DSM 17298</strain>
    </source>
</reference>
<feature type="domain" description="NAD(P)-binding" evidence="1">
    <location>
        <begin position="9"/>
        <end position="310"/>
    </location>
</feature>
<dbReference type="EMBL" id="FNVR01000001">
    <property type="protein sequence ID" value="SEF42159.1"/>
    <property type="molecule type" value="Genomic_DNA"/>
</dbReference>
<evidence type="ECO:0000259" key="1">
    <source>
        <dbReference type="Pfam" id="PF16363"/>
    </source>
</evidence>
<dbReference type="Proteomes" id="UP000236736">
    <property type="component" value="Unassembled WGS sequence"/>
</dbReference>
<dbReference type="Gene3D" id="3.90.25.10">
    <property type="entry name" value="UDP-galactose 4-epimerase, domain 1"/>
    <property type="match status" value="1"/>
</dbReference>
<dbReference type="Gene3D" id="3.40.50.720">
    <property type="entry name" value="NAD(P)-binding Rossmann-like Domain"/>
    <property type="match status" value="1"/>
</dbReference>
<dbReference type="OrthoDB" id="9811743at2"/>
<dbReference type="RefSeq" id="WP_103923145.1">
    <property type="nucleotide sequence ID" value="NZ_FNVR01000001.1"/>
</dbReference>
<dbReference type="STRING" id="1120964.GCA_001313265_00173"/>
<dbReference type="PANTHER" id="PTHR43000">
    <property type="entry name" value="DTDP-D-GLUCOSE 4,6-DEHYDRATASE-RELATED"/>
    <property type="match status" value="1"/>
</dbReference>
<sequence>MNYTGKKVLVTGAGGFIGSHLTEELVKAGADVTALVHYNSNSHISNLRFLEKDLLNSIRIVFGDIQDGFLMNQLSEGKDIVFHLAALIGIPYSYVAPSAYVSANITGTLNMLEAARTHRVGKLLVTSTSETYGTALYTPIDEKHPMQGQSPYSATKIGADKIAESYFLSFGLPVCIFRPFNTFGPRQSTRAVIPTIISQVLSDSPEIRLGSLDPVRDMLYVKDTARGFMMAASVDNTSGEVVSVGTGRGVTIGEIVEMVQKICGTSKPVIEENQRIRPEKSEVMKLICDYSKAQSLFAWEPQISLEQGLSNAVEFMRVNKPEIDPSVYAL</sequence>
<dbReference type="Pfam" id="PF16363">
    <property type="entry name" value="GDP_Man_Dehyd"/>
    <property type="match status" value="1"/>
</dbReference>
<dbReference type="CDD" id="cd05257">
    <property type="entry name" value="Arna_like_SDR_e"/>
    <property type="match status" value="1"/>
</dbReference>
<dbReference type="AlphaFoldDB" id="A0A1H5RUZ8"/>
<dbReference type="InterPro" id="IPR045869">
    <property type="entry name" value="Arna-like_SDR_e"/>
</dbReference>
<evidence type="ECO:0000313" key="3">
    <source>
        <dbReference type="Proteomes" id="UP000236736"/>
    </source>
</evidence>
<name>A0A1H5RUZ8_9BACT</name>
<keyword evidence="3" id="KW-1185">Reference proteome</keyword>
<protein>
    <submittedName>
        <fullName evidence="2">NAD dependent epimerase/dehydratase, LLPSF_EDH_00030 family</fullName>
    </submittedName>
</protein>
<dbReference type="SUPFAM" id="SSF51735">
    <property type="entry name" value="NAD(P)-binding Rossmann-fold domains"/>
    <property type="match status" value="1"/>
</dbReference>
<gene>
    <name evidence="2" type="ORF">SAMN03080598_00131</name>
</gene>